<dbReference type="AlphaFoldDB" id="A0A9W6WTR7"/>
<dbReference type="Pfam" id="PF09284">
    <property type="entry name" value="RhgB_N"/>
    <property type="match status" value="1"/>
</dbReference>
<evidence type="ECO:0000313" key="3">
    <source>
        <dbReference type="Proteomes" id="UP001165121"/>
    </source>
</evidence>
<comment type="caution">
    <text evidence="2">The sequence shown here is derived from an EMBL/GenBank/DDBJ whole genome shotgun (WGS) entry which is preliminary data.</text>
</comment>
<dbReference type="Gene3D" id="2.70.98.10">
    <property type="match status" value="1"/>
</dbReference>
<evidence type="ECO:0000313" key="2">
    <source>
        <dbReference type="EMBL" id="GMF16375.1"/>
    </source>
</evidence>
<dbReference type="PANTHER" id="PTHR36574:SF1">
    <property type="entry name" value="RHAMNOGALACTURONATE LYASE-RELATED"/>
    <property type="match status" value="1"/>
</dbReference>
<dbReference type="InterPro" id="IPR015364">
    <property type="entry name" value="RhgB_N"/>
</dbReference>
<evidence type="ECO:0000259" key="1">
    <source>
        <dbReference type="Pfam" id="PF09284"/>
    </source>
</evidence>
<keyword evidence="3" id="KW-1185">Reference proteome</keyword>
<dbReference type="OrthoDB" id="114708at2759"/>
<feature type="domain" description="Rhamnogalacturonase B N-terminal" evidence="1">
    <location>
        <begin position="99"/>
        <end position="180"/>
    </location>
</feature>
<accession>A0A9W6WTR7</accession>
<name>A0A9W6WTR7_9STRA</name>
<dbReference type="InterPro" id="IPR016590">
    <property type="entry name" value="Rhamnogalacturonase_B"/>
</dbReference>
<protein>
    <submittedName>
        <fullName evidence="2">Unnamed protein product</fullName>
    </submittedName>
</protein>
<dbReference type="SUPFAM" id="SSF74650">
    <property type="entry name" value="Galactose mutarotase-like"/>
    <property type="match status" value="1"/>
</dbReference>
<dbReference type="PANTHER" id="PTHR36574">
    <property type="entry name" value="RHAMNOGALACTURONATE LYASE-RELATED"/>
    <property type="match status" value="1"/>
</dbReference>
<sequence>MYQECTSFKHSPQPADDRLGVSSFIINDENPLCSSTATASNALRLEWTLHNLQLVEPESGNRISAGGSLGHNWTVPWNDPLAHSAHHFFVVAITAASDFGYKSSGGSWVITSGDGLTITMDQDTCDITSMLLNNSELQYSAKNTHVNSGLGSVTSSIKTLEDSTIQVTCKTTGIEQTSCFAQTRM</sequence>
<proteinExistence type="predicted"/>
<dbReference type="Proteomes" id="UP001165121">
    <property type="component" value="Unassembled WGS sequence"/>
</dbReference>
<organism evidence="2 3">
    <name type="scientific">Phytophthora fragariaefolia</name>
    <dbReference type="NCBI Taxonomy" id="1490495"/>
    <lineage>
        <taxon>Eukaryota</taxon>
        <taxon>Sar</taxon>
        <taxon>Stramenopiles</taxon>
        <taxon>Oomycota</taxon>
        <taxon>Peronosporomycetes</taxon>
        <taxon>Peronosporales</taxon>
        <taxon>Peronosporaceae</taxon>
        <taxon>Phytophthora</taxon>
    </lineage>
</organism>
<dbReference type="GO" id="GO:0016837">
    <property type="term" value="F:carbon-oxygen lyase activity, acting on polysaccharides"/>
    <property type="evidence" value="ECO:0007669"/>
    <property type="project" value="InterPro"/>
</dbReference>
<dbReference type="GO" id="GO:0045490">
    <property type="term" value="P:pectin catabolic process"/>
    <property type="evidence" value="ECO:0007669"/>
    <property type="project" value="TreeGrafter"/>
</dbReference>
<dbReference type="InterPro" id="IPR014718">
    <property type="entry name" value="GH-type_carb-bd"/>
</dbReference>
<dbReference type="GO" id="GO:0030246">
    <property type="term" value="F:carbohydrate binding"/>
    <property type="evidence" value="ECO:0007669"/>
    <property type="project" value="InterPro"/>
</dbReference>
<dbReference type="EMBL" id="BSXT01000061">
    <property type="protein sequence ID" value="GMF16375.1"/>
    <property type="molecule type" value="Genomic_DNA"/>
</dbReference>
<gene>
    <name evidence="2" type="ORF">Pfra01_000079000</name>
</gene>
<dbReference type="InterPro" id="IPR011013">
    <property type="entry name" value="Gal_mutarotase_sf_dom"/>
</dbReference>
<reference evidence="2" key="1">
    <citation type="submission" date="2023-04" db="EMBL/GenBank/DDBJ databases">
        <title>Phytophthora fragariaefolia NBRC 109709.</title>
        <authorList>
            <person name="Ichikawa N."/>
            <person name="Sato H."/>
            <person name="Tonouchi N."/>
        </authorList>
    </citation>
    <scope>NUCLEOTIDE SEQUENCE</scope>
    <source>
        <strain evidence="2">NBRC 109709</strain>
    </source>
</reference>